<dbReference type="CDD" id="cd03360">
    <property type="entry name" value="LbH_AT_putative"/>
    <property type="match status" value="1"/>
</dbReference>
<accession>A0AAQ2HF93</accession>
<feature type="domain" description="PglD N-terminal" evidence="3">
    <location>
        <begin position="4"/>
        <end position="84"/>
    </location>
</feature>
<protein>
    <submittedName>
        <fullName evidence="4">Transferase</fullName>
    </submittedName>
</protein>
<evidence type="ECO:0000256" key="1">
    <source>
        <dbReference type="PIRSR" id="PIRSR620019-1"/>
    </source>
</evidence>
<evidence type="ECO:0000313" key="5">
    <source>
        <dbReference type="Proteomes" id="UP000297403"/>
    </source>
</evidence>
<feature type="binding site" evidence="2">
    <location>
        <position position="72"/>
    </location>
    <ligand>
        <name>substrate</name>
    </ligand>
</feature>
<organism evidence="4 5">
    <name type="scientific">Cryobacterium shii</name>
    <dbReference type="NCBI Taxonomy" id="1259235"/>
    <lineage>
        <taxon>Bacteria</taxon>
        <taxon>Bacillati</taxon>
        <taxon>Actinomycetota</taxon>
        <taxon>Actinomycetes</taxon>
        <taxon>Micrococcales</taxon>
        <taxon>Microbacteriaceae</taxon>
        <taxon>Cryobacterium</taxon>
    </lineage>
</organism>
<gene>
    <name evidence="4" type="ORF">E3O49_10955</name>
</gene>
<dbReference type="InterPro" id="IPR020019">
    <property type="entry name" value="AcTrfase_PglD-like"/>
</dbReference>
<dbReference type="InterPro" id="IPR011004">
    <property type="entry name" value="Trimer_LpxA-like_sf"/>
</dbReference>
<dbReference type="Pfam" id="PF17836">
    <property type="entry name" value="PglD_N"/>
    <property type="match status" value="1"/>
</dbReference>
<feature type="site" description="Increases basicity of active site His" evidence="1">
    <location>
        <position position="140"/>
    </location>
</feature>
<evidence type="ECO:0000313" key="4">
    <source>
        <dbReference type="EMBL" id="TFC44949.1"/>
    </source>
</evidence>
<feature type="active site" description="Proton acceptor" evidence="1">
    <location>
        <position position="139"/>
    </location>
</feature>
<dbReference type="EMBL" id="SOFY01000060">
    <property type="protein sequence ID" value="TFC44949.1"/>
    <property type="molecule type" value="Genomic_DNA"/>
</dbReference>
<evidence type="ECO:0000256" key="2">
    <source>
        <dbReference type="PIRSR" id="PIRSR620019-2"/>
    </source>
</evidence>
<dbReference type="InterPro" id="IPR041561">
    <property type="entry name" value="PglD_N"/>
</dbReference>
<dbReference type="PANTHER" id="PTHR43300">
    <property type="entry name" value="ACETYLTRANSFERASE"/>
    <property type="match status" value="1"/>
</dbReference>
<name>A0AAQ2HF93_9MICO</name>
<dbReference type="InterPro" id="IPR050179">
    <property type="entry name" value="Trans_hexapeptide_repeat"/>
</dbReference>
<sequence>MSTRLVIVGAGGFGREVHTWVDSSPAYREQEDIGSIVFLNDYEPEVPVRAPIIATFDGYEPGQGDLVLCAIGDPAARRVVVERLAARGARFATFVHDRTIIGANVTVGPGSILCPGSIFSSDIRLGSHVHVNLNCVVGHDVTIGDFATISPACNLLGAATVENSAFLGTAVTILPGKQVGAGAVVGAGSLVLKNVATGSTVFGNPARPIGERR</sequence>
<proteinExistence type="predicted"/>
<dbReference type="PANTHER" id="PTHR43300:SF7">
    <property type="entry name" value="UDP-N-ACETYLBACILLOSAMINE N-ACETYLTRANSFERASE"/>
    <property type="match status" value="1"/>
</dbReference>
<dbReference type="RefSeq" id="WP_134403332.1">
    <property type="nucleotide sequence ID" value="NZ_SOFY01000060.1"/>
</dbReference>
<comment type="caution">
    <text evidence="4">The sequence shown here is derived from an EMBL/GenBank/DDBJ whole genome shotgun (WGS) entry which is preliminary data.</text>
</comment>
<dbReference type="GO" id="GO:0016740">
    <property type="term" value="F:transferase activity"/>
    <property type="evidence" value="ECO:0007669"/>
    <property type="project" value="UniProtKB-KW"/>
</dbReference>
<dbReference type="SUPFAM" id="SSF51161">
    <property type="entry name" value="Trimeric LpxA-like enzymes"/>
    <property type="match status" value="1"/>
</dbReference>
<dbReference type="Gene3D" id="2.160.10.10">
    <property type="entry name" value="Hexapeptide repeat proteins"/>
    <property type="match status" value="1"/>
</dbReference>
<reference evidence="4 5" key="1">
    <citation type="submission" date="2019-03" db="EMBL/GenBank/DDBJ databases">
        <title>Genomics of glacier-inhabiting Cryobacterium strains.</title>
        <authorList>
            <person name="Liu Q."/>
            <person name="Xin Y.-H."/>
        </authorList>
    </citation>
    <scope>NUCLEOTIDE SEQUENCE [LARGE SCALE GENOMIC DNA]</scope>
    <source>
        <strain evidence="5">TMT1-22</strain>
    </source>
</reference>
<keyword evidence="4" id="KW-0808">Transferase</keyword>
<dbReference type="Proteomes" id="UP000297403">
    <property type="component" value="Unassembled WGS sequence"/>
</dbReference>
<dbReference type="AlphaFoldDB" id="A0AAQ2HF93"/>
<dbReference type="Gene3D" id="3.40.50.20">
    <property type="match status" value="1"/>
</dbReference>
<dbReference type="NCBIfam" id="TIGR03570">
    <property type="entry name" value="NeuD_NnaD"/>
    <property type="match status" value="1"/>
</dbReference>
<keyword evidence="5" id="KW-1185">Reference proteome</keyword>
<evidence type="ECO:0000259" key="3">
    <source>
        <dbReference type="Pfam" id="PF17836"/>
    </source>
</evidence>